<keyword evidence="2" id="KW-1185">Reference proteome</keyword>
<proteinExistence type="predicted"/>
<name>A0ABP5MF24_9MICO</name>
<evidence type="ECO:0000313" key="1">
    <source>
        <dbReference type="EMBL" id="GAA2171696.1"/>
    </source>
</evidence>
<accession>A0ABP5MF24</accession>
<comment type="caution">
    <text evidence="1">The sequence shown here is derived from an EMBL/GenBank/DDBJ whole genome shotgun (WGS) entry which is preliminary data.</text>
</comment>
<evidence type="ECO:0008006" key="3">
    <source>
        <dbReference type="Google" id="ProtNLM"/>
    </source>
</evidence>
<dbReference type="RefSeq" id="WP_344340266.1">
    <property type="nucleotide sequence ID" value="NZ_BAAAQT010000005.1"/>
</dbReference>
<protein>
    <recommendedName>
        <fullName evidence="3">Glycosyltransferase</fullName>
    </recommendedName>
</protein>
<dbReference type="EMBL" id="BAAAQT010000005">
    <property type="protein sequence ID" value="GAA2171696.1"/>
    <property type="molecule type" value="Genomic_DNA"/>
</dbReference>
<dbReference type="SUPFAM" id="SSF53448">
    <property type="entry name" value="Nucleotide-diphospho-sugar transferases"/>
    <property type="match status" value="1"/>
</dbReference>
<dbReference type="InterPro" id="IPR029044">
    <property type="entry name" value="Nucleotide-diphossugar_trans"/>
</dbReference>
<reference evidence="2" key="1">
    <citation type="journal article" date="2019" name="Int. J. Syst. Evol. Microbiol.">
        <title>The Global Catalogue of Microorganisms (GCM) 10K type strain sequencing project: providing services to taxonomists for standard genome sequencing and annotation.</title>
        <authorList>
            <consortium name="The Broad Institute Genomics Platform"/>
            <consortium name="The Broad Institute Genome Sequencing Center for Infectious Disease"/>
            <person name="Wu L."/>
            <person name="Ma J."/>
        </authorList>
    </citation>
    <scope>NUCLEOTIDE SEQUENCE [LARGE SCALE GENOMIC DNA]</scope>
    <source>
        <strain evidence="2">JCM 16026</strain>
    </source>
</reference>
<dbReference type="Proteomes" id="UP001501599">
    <property type="component" value="Unassembled WGS sequence"/>
</dbReference>
<evidence type="ECO:0000313" key="2">
    <source>
        <dbReference type="Proteomes" id="UP001501599"/>
    </source>
</evidence>
<sequence>MRGRGLLRSGRSWLRDSIAALARRRFASGRIPLRVVAGTPGHDGLPVLMCTWARIERLAETIAELDEQRGVDRPIDLYVWNNRRDRHDDVVAIATAAARSGSLRSISIVRSPVNLSSVARFYVARRLVLDGATGPFVVVDDDLRLPDDLARVALEAYAPRSAAGFWAWTVDGPYWARTRAEVGDRVDHLGPAGMVADLEILRDRAFFDDLPVDDWSMDDVWLSHWMLAHGMPMRRLPIDIDFLEDEHNMYPTLVDRKVDFHDRLRRERER</sequence>
<organism evidence="1 2">
    <name type="scientific">Agrococcus versicolor</name>
    <dbReference type="NCBI Taxonomy" id="501482"/>
    <lineage>
        <taxon>Bacteria</taxon>
        <taxon>Bacillati</taxon>
        <taxon>Actinomycetota</taxon>
        <taxon>Actinomycetes</taxon>
        <taxon>Micrococcales</taxon>
        <taxon>Microbacteriaceae</taxon>
        <taxon>Agrococcus</taxon>
    </lineage>
</organism>
<gene>
    <name evidence="1" type="ORF">GCM10009846_06510</name>
</gene>